<dbReference type="Proteomes" id="UP000248057">
    <property type="component" value="Unassembled WGS sequence"/>
</dbReference>
<evidence type="ECO:0000256" key="2">
    <source>
        <dbReference type="ARBA" id="ARBA00022448"/>
    </source>
</evidence>
<keyword evidence="4 6" id="KW-1133">Transmembrane helix</keyword>
<feature type="transmembrane region" description="Helical" evidence="6">
    <location>
        <begin position="81"/>
        <end position="99"/>
    </location>
</feature>
<proteinExistence type="predicted"/>
<feature type="transmembrane region" description="Helical" evidence="6">
    <location>
        <begin position="365"/>
        <end position="385"/>
    </location>
</feature>
<dbReference type="SUPFAM" id="SSF103473">
    <property type="entry name" value="MFS general substrate transporter"/>
    <property type="match status" value="1"/>
</dbReference>
<dbReference type="InterPro" id="IPR036259">
    <property type="entry name" value="MFS_trans_sf"/>
</dbReference>
<accession>A0A2V3Y185</accession>
<feature type="transmembrane region" description="Helical" evidence="6">
    <location>
        <begin position="105"/>
        <end position="128"/>
    </location>
</feature>
<comment type="caution">
    <text evidence="8">The sequence shown here is derived from an EMBL/GenBank/DDBJ whole genome shotgun (WGS) entry which is preliminary data.</text>
</comment>
<feature type="transmembrane region" description="Helical" evidence="6">
    <location>
        <begin position="340"/>
        <end position="359"/>
    </location>
</feature>
<name>A0A2V3Y185_9FIRM</name>
<dbReference type="RefSeq" id="WP_110325032.1">
    <property type="nucleotide sequence ID" value="NZ_JAQETU010000021.1"/>
</dbReference>
<evidence type="ECO:0000256" key="6">
    <source>
        <dbReference type="SAM" id="Phobius"/>
    </source>
</evidence>
<feature type="transmembrane region" description="Helical" evidence="6">
    <location>
        <begin position="140"/>
        <end position="163"/>
    </location>
</feature>
<dbReference type="EMBL" id="QJKD01000015">
    <property type="protein sequence ID" value="PXX48878.1"/>
    <property type="molecule type" value="Genomic_DNA"/>
</dbReference>
<evidence type="ECO:0000313" key="8">
    <source>
        <dbReference type="EMBL" id="PXX48878.1"/>
    </source>
</evidence>
<feature type="transmembrane region" description="Helical" evidence="6">
    <location>
        <begin position="51"/>
        <end position="69"/>
    </location>
</feature>
<dbReference type="InterPro" id="IPR020846">
    <property type="entry name" value="MFS_dom"/>
</dbReference>
<reference evidence="8 9" key="1">
    <citation type="submission" date="2018-05" db="EMBL/GenBank/DDBJ databases">
        <title>Genomic Encyclopedia of Type Strains, Phase IV (KMG-IV): sequencing the most valuable type-strain genomes for metagenomic binning, comparative biology and taxonomic classification.</title>
        <authorList>
            <person name="Goeker M."/>
        </authorList>
    </citation>
    <scope>NUCLEOTIDE SEQUENCE [LARGE SCALE GENOMIC DNA]</scope>
    <source>
        <strain evidence="8 9">DSM 24995</strain>
    </source>
</reference>
<dbReference type="AlphaFoldDB" id="A0A2V3Y185"/>
<feature type="transmembrane region" description="Helical" evidence="6">
    <location>
        <begin position="16"/>
        <end position="39"/>
    </location>
</feature>
<dbReference type="PROSITE" id="PS50850">
    <property type="entry name" value="MFS"/>
    <property type="match status" value="1"/>
</dbReference>
<feature type="transmembrane region" description="Helical" evidence="6">
    <location>
        <begin position="406"/>
        <end position="425"/>
    </location>
</feature>
<dbReference type="GeneID" id="86063889"/>
<feature type="transmembrane region" description="Helical" evidence="6">
    <location>
        <begin position="313"/>
        <end position="331"/>
    </location>
</feature>
<sequence length="467" mass="49553">MAGNVNIELDNRKKGLVIAACIIMYFNYMVINLGCGVALPRLLTEINAMSIYAVVTVFSSVGLMIASPVAGKFSDTLGRKWLTVISLAAYLVCVAGGGLARTGWVLLVCWGLSGICGGFFISSAFSIIADVTDMKERPKYYGYLATASAVGMLAGPLLAGILADAGMARAAYFVGIPLGIVVIAIYVTCYPNKKMAVHTGSKVDFAGLILLIVSICSLVAYLNFGNVMFPRKSPLGMALLAVGILGLAALVIYEYRAENPVISVKLFRFKEFRIAWICHLLFTMYVVTASAYIVLFAQNVMNVSATVSSTLSMPQTICSAVLASFVGMFIAKSRKNYRTAYMIMGLGGAIPLLVWAFFLKPDSSVLVIYGMTLLGGVAYACDQVINTPFLQTTMPKENYGAAQGMIAFAGSAGGTICGAVAGAFLNSGAPMEQSLSRIYLVFGICLAVVFAIGLLGVKNQEGIRKSP</sequence>
<evidence type="ECO:0000256" key="4">
    <source>
        <dbReference type="ARBA" id="ARBA00022989"/>
    </source>
</evidence>
<dbReference type="GO" id="GO:0005886">
    <property type="term" value="C:plasma membrane"/>
    <property type="evidence" value="ECO:0007669"/>
    <property type="project" value="UniProtKB-SubCell"/>
</dbReference>
<feature type="transmembrane region" description="Helical" evidence="6">
    <location>
        <begin position="234"/>
        <end position="253"/>
    </location>
</feature>
<evidence type="ECO:0000313" key="9">
    <source>
        <dbReference type="Proteomes" id="UP000248057"/>
    </source>
</evidence>
<keyword evidence="9" id="KW-1185">Reference proteome</keyword>
<protein>
    <submittedName>
        <fullName evidence="8">MFS transporter</fullName>
    </submittedName>
</protein>
<gene>
    <name evidence="8" type="ORF">DFR60_11551</name>
</gene>
<evidence type="ECO:0000256" key="5">
    <source>
        <dbReference type="ARBA" id="ARBA00023136"/>
    </source>
</evidence>
<feature type="domain" description="Major facilitator superfamily (MFS) profile" evidence="7">
    <location>
        <begin position="13"/>
        <end position="461"/>
    </location>
</feature>
<evidence type="ECO:0000256" key="3">
    <source>
        <dbReference type="ARBA" id="ARBA00022692"/>
    </source>
</evidence>
<dbReference type="PANTHER" id="PTHR23501:SF197">
    <property type="entry name" value="COMD"/>
    <property type="match status" value="1"/>
</dbReference>
<feature type="transmembrane region" description="Helical" evidence="6">
    <location>
        <begin position="274"/>
        <end position="293"/>
    </location>
</feature>
<dbReference type="Pfam" id="PF07690">
    <property type="entry name" value="MFS_1"/>
    <property type="match status" value="1"/>
</dbReference>
<keyword evidence="3 6" id="KW-0812">Transmembrane</keyword>
<comment type="subcellular location">
    <subcellularLocation>
        <location evidence="1">Cell membrane</location>
        <topology evidence="1">Multi-pass membrane protein</topology>
    </subcellularLocation>
</comment>
<feature type="transmembrane region" description="Helical" evidence="6">
    <location>
        <begin position="169"/>
        <end position="191"/>
    </location>
</feature>
<feature type="transmembrane region" description="Helical" evidence="6">
    <location>
        <begin position="437"/>
        <end position="457"/>
    </location>
</feature>
<organism evidence="8 9">
    <name type="scientific">Hungatella effluvii</name>
    <dbReference type="NCBI Taxonomy" id="1096246"/>
    <lineage>
        <taxon>Bacteria</taxon>
        <taxon>Bacillati</taxon>
        <taxon>Bacillota</taxon>
        <taxon>Clostridia</taxon>
        <taxon>Lachnospirales</taxon>
        <taxon>Lachnospiraceae</taxon>
        <taxon>Hungatella</taxon>
    </lineage>
</organism>
<keyword evidence="5 6" id="KW-0472">Membrane</keyword>
<dbReference type="PANTHER" id="PTHR23501">
    <property type="entry name" value="MAJOR FACILITATOR SUPERFAMILY"/>
    <property type="match status" value="1"/>
</dbReference>
<dbReference type="InterPro" id="IPR011701">
    <property type="entry name" value="MFS"/>
</dbReference>
<feature type="transmembrane region" description="Helical" evidence="6">
    <location>
        <begin position="203"/>
        <end position="222"/>
    </location>
</feature>
<dbReference type="Gene3D" id="1.20.1250.20">
    <property type="entry name" value="MFS general substrate transporter like domains"/>
    <property type="match status" value="2"/>
</dbReference>
<dbReference type="GO" id="GO:0022857">
    <property type="term" value="F:transmembrane transporter activity"/>
    <property type="evidence" value="ECO:0007669"/>
    <property type="project" value="InterPro"/>
</dbReference>
<evidence type="ECO:0000259" key="7">
    <source>
        <dbReference type="PROSITE" id="PS50850"/>
    </source>
</evidence>
<keyword evidence="2" id="KW-0813">Transport</keyword>
<evidence type="ECO:0000256" key="1">
    <source>
        <dbReference type="ARBA" id="ARBA00004651"/>
    </source>
</evidence>